<evidence type="ECO:0000313" key="8">
    <source>
        <dbReference type="Proteomes" id="UP000257030"/>
    </source>
</evidence>
<feature type="transmembrane region" description="Helical" evidence="5">
    <location>
        <begin position="341"/>
        <end position="361"/>
    </location>
</feature>
<evidence type="ECO:0000313" key="7">
    <source>
        <dbReference type="EMBL" id="REC79757.1"/>
    </source>
</evidence>
<dbReference type="PANTHER" id="PTHR43280">
    <property type="entry name" value="ARAC-FAMILY TRANSCRIPTIONAL REGULATOR"/>
    <property type="match status" value="1"/>
</dbReference>
<dbReference type="GO" id="GO:0043565">
    <property type="term" value="F:sequence-specific DNA binding"/>
    <property type="evidence" value="ECO:0007669"/>
    <property type="project" value="InterPro"/>
</dbReference>
<dbReference type="SUPFAM" id="SSF48452">
    <property type="entry name" value="TPR-like"/>
    <property type="match status" value="2"/>
</dbReference>
<dbReference type="Proteomes" id="UP000257030">
    <property type="component" value="Unassembled WGS sequence"/>
</dbReference>
<evidence type="ECO:0000259" key="6">
    <source>
        <dbReference type="PROSITE" id="PS01124"/>
    </source>
</evidence>
<keyword evidence="8" id="KW-1185">Reference proteome</keyword>
<dbReference type="OrthoDB" id="1404064at2"/>
<dbReference type="PANTHER" id="PTHR43280:SF2">
    <property type="entry name" value="HTH-TYPE TRANSCRIPTIONAL REGULATOR EXSA"/>
    <property type="match status" value="1"/>
</dbReference>
<dbReference type="Gene3D" id="1.10.10.60">
    <property type="entry name" value="Homeodomain-like"/>
    <property type="match status" value="2"/>
</dbReference>
<dbReference type="InterPro" id="IPR018060">
    <property type="entry name" value="HTH_AraC"/>
</dbReference>
<dbReference type="PROSITE" id="PS50005">
    <property type="entry name" value="TPR"/>
    <property type="match status" value="1"/>
</dbReference>
<keyword evidence="5" id="KW-1133">Transmembrane helix</keyword>
<dbReference type="InterPro" id="IPR009057">
    <property type="entry name" value="Homeodomain-like_sf"/>
</dbReference>
<feature type="domain" description="HTH araC/xylS-type" evidence="6">
    <location>
        <begin position="422"/>
        <end position="526"/>
    </location>
</feature>
<dbReference type="AlphaFoldDB" id="A0A3D9DP32"/>
<accession>A0A3D9DP32</accession>
<keyword evidence="3" id="KW-0804">Transcription</keyword>
<gene>
    <name evidence="7" type="ORF">DRF60_04975</name>
</gene>
<sequence>MLYICGTMKTQILLSFAFLLICSLSFAQIAEIPKSYQIKIGQYQEELKTHPEAAQKKLLTLINEAEKKGLHLVSIRAYEVFAYRYATIGDGQNALKYAKAAVELAEQHDYPAEAAVMYGVIGQQYGRMGMDDDAKEYIQKGIDLIKKPKNDAEKHHLGNLYSYRLYTKETSKDSSQIYLKYAKLALASYLTIDNEELREKSSVLGYGNVGMCYSELKQYDSAIAALDKVLAINKGKNAYMSGNAYLQKGMLFLDKKQPDSAEANLKKSEKNFSGKEFINEEKELYSHFIKLYELKGDPNKLKEYKSAYLELENRQQKSRLGTATELLKNENKEKKTVISNFYKVAVGLGIVIISLLIILGIQRIKYRREKAAFDAFRNNRISDEKYSAGNHLTENNPEIKATPEKVQKNDALNEETEIRLLQGLEKFEKEHGYNEKGIALGKIASQLNTNTKYLSMVIKNHKADNFSNYINTLRINYIVDKIENAPEYRKYKLSYLAEETGFSSANAFSKVFKDVTGVSPSSYISLLGKEKTNDFT</sequence>
<name>A0A3D9DP32_9FLAO</name>
<keyword evidence="2" id="KW-0238">DNA-binding</keyword>
<dbReference type="SMART" id="SM00342">
    <property type="entry name" value="HTH_ARAC"/>
    <property type="match status" value="1"/>
</dbReference>
<keyword evidence="5" id="KW-0812">Transmembrane</keyword>
<dbReference type="Pfam" id="PF13181">
    <property type="entry name" value="TPR_8"/>
    <property type="match status" value="1"/>
</dbReference>
<dbReference type="InterPro" id="IPR019734">
    <property type="entry name" value="TPR_rpt"/>
</dbReference>
<dbReference type="InterPro" id="IPR011990">
    <property type="entry name" value="TPR-like_helical_dom_sf"/>
</dbReference>
<dbReference type="Gene3D" id="1.25.40.10">
    <property type="entry name" value="Tetratricopeptide repeat domain"/>
    <property type="match status" value="2"/>
</dbReference>
<feature type="repeat" description="TPR" evidence="4">
    <location>
        <begin position="203"/>
        <end position="236"/>
    </location>
</feature>
<keyword evidence="4" id="KW-0802">TPR repeat</keyword>
<proteinExistence type="predicted"/>
<comment type="caution">
    <text evidence="7">The sequence shown here is derived from an EMBL/GenBank/DDBJ whole genome shotgun (WGS) entry which is preliminary data.</text>
</comment>
<dbReference type="SMART" id="SM00028">
    <property type="entry name" value="TPR"/>
    <property type="match status" value="4"/>
</dbReference>
<evidence type="ECO:0000256" key="2">
    <source>
        <dbReference type="ARBA" id="ARBA00023125"/>
    </source>
</evidence>
<organism evidence="7 8">
    <name type="scientific">Chryseobacterium elymi</name>
    <dbReference type="NCBI Taxonomy" id="395936"/>
    <lineage>
        <taxon>Bacteria</taxon>
        <taxon>Pseudomonadati</taxon>
        <taxon>Bacteroidota</taxon>
        <taxon>Flavobacteriia</taxon>
        <taxon>Flavobacteriales</taxon>
        <taxon>Weeksellaceae</taxon>
        <taxon>Chryseobacterium group</taxon>
        <taxon>Chryseobacterium</taxon>
    </lineage>
</organism>
<evidence type="ECO:0000256" key="5">
    <source>
        <dbReference type="SAM" id="Phobius"/>
    </source>
</evidence>
<evidence type="ECO:0000256" key="4">
    <source>
        <dbReference type="PROSITE-ProRule" id="PRU00339"/>
    </source>
</evidence>
<keyword evidence="5" id="KW-0472">Membrane</keyword>
<keyword evidence="1" id="KW-0805">Transcription regulation</keyword>
<evidence type="ECO:0000256" key="3">
    <source>
        <dbReference type="ARBA" id="ARBA00023163"/>
    </source>
</evidence>
<reference evidence="7 8" key="1">
    <citation type="journal article" date="2010" name="Syst. Appl. Microbiol.">
        <title>Four new species of Chryseobacterium from the rhizosphere of coastal sand dune plants, Chryseobacterium elymi sp. nov., Chryseobacterium hagamense sp. nov., Chryseobacterium lathyri sp. nov. and Chryseobacterium rhizosphaerae sp. nov.</title>
        <authorList>
            <person name="Cho S.H."/>
            <person name="Lee K.S."/>
            <person name="Shin D.S."/>
            <person name="Han J.H."/>
            <person name="Park K.S."/>
            <person name="Lee C.H."/>
            <person name="Park K.H."/>
            <person name="Kim S.B."/>
        </authorList>
    </citation>
    <scope>NUCLEOTIDE SEQUENCE [LARGE SCALE GENOMIC DNA]</scope>
    <source>
        <strain evidence="7 8">KCTC 22547</strain>
    </source>
</reference>
<dbReference type="EMBL" id="QNUH01000003">
    <property type="protein sequence ID" value="REC79757.1"/>
    <property type="molecule type" value="Genomic_DNA"/>
</dbReference>
<dbReference type="PROSITE" id="PS01124">
    <property type="entry name" value="HTH_ARAC_FAMILY_2"/>
    <property type="match status" value="1"/>
</dbReference>
<dbReference type="Pfam" id="PF12833">
    <property type="entry name" value="HTH_18"/>
    <property type="match status" value="1"/>
</dbReference>
<protein>
    <recommendedName>
        <fullName evidence="6">HTH araC/xylS-type domain-containing protein</fullName>
    </recommendedName>
</protein>
<dbReference type="SUPFAM" id="SSF46689">
    <property type="entry name" value="Homeodomain-like"/>
    <property type="match status" value="1"/>
</dbReference>
<dbReference type="GO" id="GO:0003700">
    <property type="term" value="F:DNA-binding transcription factor activity"/>
    <property type="evidence" value="ECO:0007669"/>
    <property type="project" value="InterPro"/>
</dbReference>
<evidence type="ECO:0000256" key="1">
    <source>
        <dbReference type="ARBA" id="ARBA00023015"/>
    </source>
</evidence>